<dbReference type="PaxDb" id="55529-EKX45320"/>
<accession>L1JB61</accession>
<reference evidence="2" key="3">
    <citation type="submission" date="2016-03" db="UniProtKB">
        <authorList>
            <consortium name="EnsemblProtists"/>
        </authorList>
    </citation>
    <scope>IDENTIFICATION</scope>
</reference>
<evidence type="ECO:0000313" key="2">
    <source>
        <dbReference type="EnsemblProtists" id="EKX45320"/>
    </source>
</evidence>
<dbReference type="KEGG" id="gtt:GUITHDRAFT_108959"/>
<gene>
    <name evidence="1" type="ORF">GUITHDRAFT_108959</name>
</gene>
<dbReference type="AlphaFoldDB" id="L1JB61"/>
<dbReference type="RefSeq" id="XP_005832300.1">
    <property type="nucleotide sequence ID" value="XM_005832243.1"/>
</dbReference>
<name>L1JB61_GUITC</name>
<sequence length="181" mass="20743">MNKSRLSMEDLFREATGERYDIFLRHGKSSDPAAESYVKSWLPMVVEEFRSEVKEEIASMLASNGSITADNYDVEVVQKSYGQGHETMCRIHREKKSPTERSADVDDPIVYNILYCSELNHTLFVSFPAASSHNVFRTFDLEDEKLCPRRWAAGDKMKCKRVTTALPFLYRLHSLHSSNPA</sequence>
<reference evidence="3" key="2">
    <citation type="submission" date="2012-11" db="EMBL/GenBank/DDBJ databases">
        <authorList>
            <person name="Kuo A."/>
            <person name="Curtis B.A."/>
            <person name="Tanifuji G."/>
            <person name="Burki F."/>
            <person name="Gruber A."/>
            <person name="Irimia M."/>
            <person name="Maruyama S."/>
            <person name="Arias M.C."/>
            <person name="Ball S.G."/>
            <person name="Gile G.H."/>
            <person name="Hirakawa Y."/>
            <person name="Hopkins J.F."/>
            <person name="Rensing S.A."/>
            <person name="Schmutz J."/>
            <person name="Symeonidi A."/>
            <person name="Elias M."/>
            <person name="Eveleigh R.J."/>
            <person name="Herman E.K."/>
            <person name="Klute M.J."/>
            <person name="Nakayama T."/>
            <person name="Obornik M."/>
            <person name="Reyes-Prieto A."/>
            <person name="Armbrust E.V."/>
            <person name="Aves S.J."/>
            <person name="Beiko R.G."/>
            <person name="Coutinho P."/>
            <person name="Dacks J.B."/>
            <person name="Durnford D.G."/>
            <person name="Fast N.M."/>
            <person name="Green B.R."/>
            <person name="Grisdale C."/>
            <person name="Hempe F."/>
            <person name="Henrissat B."/>
            <person name="Hoppner M.P."/>
            <person name="Ishida K.-I."/>
            <person name="Kim E."/>
            <person name="Koreny L."/>
            <person name="Kroth P.G."/>
            <person name="Liu Y."/>
            <person name="Malik S.-B."/>
            <person name="Maier U.G."/>
            <person name="McRose D."/>
            <person name="Mock T."/>
            <person name="Neilson J.A."/>
            <person name="Onodera N.T."/>
            <person name="Poole A.M."/>
            <person name="Pritham E.J."/>
            <person name="Richards T.A."/>
            <person name="Rocap G."/>
            <person name="Roy S.W."/>
            <person name="Sarai C."/>
            <person name="Schaack S."/>
            <person name="Shirato S."/>
            <person name="Slamovits C.H."/>
            <person name="Spencer D.F."/>
            <person name="Suzuki S."/>
            <person name="Worden A.Z."/>
            <person name="Zauner S."/>
            <person name="Barry K."/>
            <person name="Bell C."/>
            <person name="Bharti A.K."/>
            <person name="Crow J.A."/>
            <person name="Grimwood J."/>
            <person name="Kramer R."/>
            <person name="Lindquist E."/>
            <person name="Lucas S."/>
            <person name="Salamov A."/>
            <person name="McFadden G.I."/>
            <person name="Lane C.E."/>
            <person name="Keeling P.J."/>
            <person name="Gray M.W."/>
            <person name="Grigoriev I.V."/>
            <person name="Archibald J.M."/>
        </authorList>
    </citation>
    <scope>NUCLEOTIDE SEQUENCE</scope>
    <source>
        <strain evidence="3">CCMP2712</strain>
    </source>
</reference>
<evidence type="ECO:0000313" key="1">
    <source>
        <dbReference type="EMBL" id="EKX45320.1"/>
    </source>
</evidence>
<evidence type="ECO:0000313" key="3">
    <source>
        <dbReference type="Proteomes" id="UP000011087"/>
    </source>
</evidence>
<dbReference type="GeneID" id="17301865"/>
<reference evidence="1 3" key="1">
    <citation type="journal article" date="2012" name="Nature">
        <title>Algal genomes reveal evolutionary mosaicism and the fate of nucleomorphs.</title>
        <authorList>
            <consortium name="DOE Joint Genome Institute"/>
            <person name="Curtis B.A."/>
            <person name="Tanifuji G."/>
            <person name="Burki F."/>
            <person name="Gruber A."/>
            <person name="Irimia M."/>
            <person name="Maruyama S."/>
            <person name="Arias M.C."/>
            <person name="Ball S.G."/>
            <person name="Gile G.H."/>
            <person name="Hirakawa Y."/>
            <person name="Hopkins J.F."/>
            <person name="Kuo A."/>
            <person name="Rensing S.A."/>
            <person name="Schmutz J."/>
            <person name="Symeonidi A."/>
            <person name="Elias M."/>
            <person name="Eveleigh R.J."/>
            <person name="Herman E.K."/>
            <person name="Klute M.J."/>
            <person name="Nakayama T."/>
            <person name="Obornik M."/>
            <person name="Reyes-Prieto A."/>
            <person name="Armbrust E.V."/>
            <person name="Aves S.J."/>
            <person name="Beiko R.G."/>
            <person name="Coutinho P."/>
            <person name="Dacks J.B."/>
            <person name="Durnford D.G."/>
            <person name="Fast N.M."/>
            <person name="Green B.R."/>
            <person name="Grisdale C.J."/>
            <person name="Hempel F."/>
            <person name="Henrissat B."/>
            <person name="Hoppner M.P."/>
            <person name="Ishida K."/>
            <person name="Kim E."/>
            <person name="Koreny L."/>
            <person name="Kroth P.G."/>
            <person name="Liu Y."/>
            <person name="Malik S.B."/>
            <person name="Maier U.G."/>
            <person name="McRose D."/>
            <person name="Mock T."/>
            <person name="Neilson J.A."/>
            <person name="Onodera N.T."/>
            <person name="Poole A.M."/>
            <person name="Pritham E.J."/>
            <person name="Richards T.A."/>
            <person name="Rocap G."/>
            <person name="Roy S.W."/>
            <person name="Sarai C."/>
            <person name="Schaack S."/>
            <person name="Shirato S."/>
            <person name="Slamovits C.H."/>
            <person name="Spencer D.F."/>
            <person name="Suzuki S."/>
            <person name="Worden A.Z."/>
            <person name="Zauner S."/>
            <person name="Barry K."/>
            <person name="Bell C."/>
            <person name="Bharti A.K."/>
            <person name="Crow J.A."/>
            <person name="Grimwood J."/>
            <person name="Kramer R."/>
            <person name="Lindquist E."/>
            <person name="Lucas S."/>
            <person name="Salamov A."/>
            <person name="McFadden G.I."/>
            <person name="Lane C.E."/>
            <person name="Keeling P.J."/>
            <person name="Gray M.W."/>
            <person name="Grigoriev I.V."/>
            <person name="Archibald J.M."/>
        </authorList>
    </citation>
    <scope>NUCLEOTIDE SEQUENCE</scope>
    <source>
        <strain evidence="1 3">CCMP2712</strain>
    </source>
</reference>
<proteinExistence type="predicted"/>
<protein>
    <submittedName>
        <fullName evidence="1 2">Uncharacterized protein</fullName>
    </submittedName>
</protein>
<dbReference type="Proteomes" id="UP000011087">
    <property type="component" value="Unassembled WGS sequence"/>
</dbReference>
<organism evidence="1">
    <name type="scientific">Guillardia theta (strain CCMP2712)</name>
    <name type="common">Cryptophyte</name>
    <dbReference type="NCBI Taxonomy" id="905079"/>
    <lineage>
        <taxon>Eukaryota</taxon>
        <taxon>Cryptophyceae</taxon>
        <taxon>Pyrenomonadales</taxon>
        <taxon>Geminigeraceae</taxon>
        <taxon>Guillardia</taxon>
    </lineage>
</organism>
<keyword evidence="3" id="KW-1185">Reference proteome</keyword>
<dbReference type="HOGENOM" id="CLU_1491779_0_0_1"/>
<dbReference type="EMBL" id="JH993000">
    <property type="protein sequence ID" value="EKX45320.1"/>
    <property type="molecule type" value="Genomic_DNA"/>
</dbReference>
<dbReference type="EnsemblProtists" id="EKX45320">
    <property type="protein sequence ID" value="EKX45320"/>
    <property type="gene ID" value="GUITHDRAFT_108959"/>
</dbReference>